<name>A0A9P8LEP3_9PEZI</name>
<keyword evidence="2" id="KW-0472">Membrane</keyword>
<evidence type="ECO:0000256" key="2">
    <source>
        <dbReference type="SAM" id="Phobius"/>
    </source>
</evidence>
<evidence type="ECO:0000313" key="4">
    <source>
        <dbReference type="Proteomes" id="UP000750711"/>
    </source>
</evidence>
<keyword evidence="2" id="KW-0812">Transmembrane</keyword>
<feature type="transmembrane region" description="Helical" evidence="2">
    <location>
        <begin position="149"/>
        <end position="173"/>
    </location>
</feature>
<dbReference type="Gene3D" id="1.20.120.1630">
    <property type="match status" value="1"/>
</dbReference>
<keyword evidence="2" id="KW-1133">Transmembrane helix</keyword>
<gene>
    <name evidence="3" type="ORF">GP486_002714</name>
</gene>
<dbReference type="AlphaFoldDB" id="A0A9P8LEP3"/>
<dbReference type="PANTHER" id="PTHR32251:SF23">
    <property type="entry name" value="3-OXO-5-ALPHA-STEROID 4-DEHYDROGENASE (DUF1295)"/>
    <property type="match status" value="1"/>
</dbReference>
<proteinExistence type="predicted"/>
<comment type="caution">
    <text evidence="3">The sequence shown here is derived from an EMBL/GenBank/DDBJ whole genome shotgun (WGS) entry which is preliminary data.</text>
</comment>
<reference evidence="3" key="1">
    <citation type="submission" date="2021-03" db="EMBL/GenBank/DDBJ databases">
        <title>Comparative genomics and phylogenomic investigation of the class Geoglossomycetes provide insights into ecological specialization and systematics.</title>
        <authorList>
            <person name="Melie T."/>
            <person name="Pirro S."/>
            <person name="Miller A.N."/>
            <person name="Quandt A."/>
        </authorList>
    </citation>
    <scope>NUCLEOTIDE SEQUENCE</scope>
    <source>
        <strain evidence="3">CAQ_001_2017</strain>
    </source>
</reference>
<dbReference type="GO" id="GO:0016020">
    <property type="term" value="C:membrane"/>
    <property type="evidence" value="ECO:0007669"/>
    <property type="project" value="TreeGrafter"/>
</dbReference>
<dbReference type="Proteomes" id="UP000750711">
    <property type="component" value="Unassembled WGS sequence"/>
</dbReference>
<feature type="compositionally biased region" description="Basic and acidic residues" evidence="1">
    <location>
        <begin position="334"/>
        <end position="343"/>
    </location>
</feature>
<keyword evidence="4" id="KW-1185">Reference proteome</keyword>
<evidence type="ECO:0008006" key="5">
    <source>
        <dbReference type="Google" id="ProtNLM"/>
    </source>
</evidence>
<protein>
    <recommendedName>
        <fullName evidence="5">DUF1295 domain protein</fullName>
    </recommendedName>
</protein>
<accession>A0A9P8LEP3</accession>
<evidence type="ECO:0000256" key="1">
    <source>
        <dbReference type="SAM" id="MobiDB-lite"/>
    </source>
</evidence>
<feature type="transmembrane region" description="Helical" evidence="2">
    <location>
        <begin position="107"/>
        <end position="128"/>
    </location>
</feature>
<dbReference type="Pfam" id="PF06966">
    <property type="entry name" value="DUF1295"/>
    <property type="match status" value="1"/>
</dbReference>
<evidence type="ECO:0000313" key="3">
    <source>
        <dbReference type="EMBL" id="KAH0562608.1"/>
    </source>
</evidence>
<dbReference type="InterPro" id="IPR010721">
    <property type="entry name" value="UstE-like"/>
</dbReference>
<dbReference type="EMBL" id="JAGHQM010000319">
    <property type="protein sequence ID" value="KAH0562608.1"/>
    <property type="molecule type" value="Genomic_DNA"/>
</dbReference>
<feature type="region of interest" description="Disordered" evidence="1">
    <location>
        <begin position="334"/>
        <end position="360"/>
    </location>
</feature>
<sequence length="360" mass="41311">MALPAVRTLADCADFSKTVVPFVPQFRSLSQQIPQALANPQQMRDLYLSTNPLISAFVFSLLLFPIFLLVSEANKNYSQVDRMWSILPTVYNGHYAMWARLHGMPTVRLDTLLVFTAIWSIRLTFNYWRKGGYSKGSEDYRWAYLRSKISPTAFFIFNILFISLAQSVLLFMITAPTYVLLLTSRMYVDGSELTDFVFSRILAGLVLLEWFADQQQWTFQQAKKEYLKTAKVPLGFEQEDLDRGFVITGLWSWSRHPNFAAEQAIWLALYQWSCTVTGTLYNWSIVGALSYVILFQASTWFTESISSGKYPEYAEYQQRVGMFLPRMSTSIREVSGDRARENAARPTADVVKDTATKEKS</sequence>
<organism evidence="3 4">
    <name type="scientific">Trichoglossum hirsutum</name>
    <dbReference type="NCBI Taxonomy" id="265104"/>
    <lineage>
        <taxon>Eukaryota</taxon>
        <taxon>Fungi</taxon>
        <taxon>Dikarya</taxon>
        <taxon>Ascomycota</taxon>
        <taxon>Pezizomycotina</taxon>
        <taxon>Geoglossomycetes</taxon>
        <taxon>Geoglossales</taxon>
        <taxon>Geoglossaceae</taxon>
        <taxon>Trichoglossum</taxon>
    </lineage>
</organism>
<dbReference type="PANTHER" id="PTHR32251">
    <property type="entry name" value="3-OXO-5-ALPHA-STEROID 4-DEHYDROGENASE"/>
    <property type="match status" value="1"/>
</dbReference>
<feature type="compositionally biased region" description="Basic and acidic residues" evidence="1">
    <location>
        <begin position="350"/>
        <end position="360"/>
    </location>
</feature>
<feature type="transmembrane region" description="Helical" evidence="2">
    <location>
        <begin position="53"/>
        <end position="71"/>
    </location>
</feature>